<protein>
    <recommendedName>
        <fullName evidence="9">ABC transmembrane type-1 domain-containing protein</fullName>
    </recommendedName>
</protein>
<comment type="similarity">
    <text evidence="1">Belongs to the ABC transporter superfamily. ABCB family. Multidrug resistance exporter (TC 3.A.1.201) subfamily.</text>
</comment>
<evidence type="ECO:0000313" key="11">
    <source>
        <dbReference type="EMBL" id="CAK9185212.1"/>
    </source>
</evidence>
<feature type="transmembrane region" description="Helical" evidence="8">
    <location>
        <begin position="170"/>
        <end position="188"/>
    </location>
</feature>
<feature type="domain" description="ABC transmembrane type-1" evidence="9">
    <location>
        <begin position="20"/>
        <end position="294"/>
    </location>
</feature>
<name>A0ABC8UWZ7_9AQUA</name>
<feature type="transmembrane region" description="Helical" evidence="8">
    <location>
        <begin position="64"/>
        <end position="87"/>
    </location>
</feature>
<dbReference type="InterPro" id="IPR011527">
    <property type="entry name" value="ABC1_TM_dom"/>
</dbReference>
<proteinExistence type="inferred from homology"/>
<evidence type="ECO:0000256" key="7">
    <source>
        <dbReference type="ARBA" id="ARBA00023180"/>
    </source>
</evidence>
<dbReference type="PANTHER" id="PTHR45136:SF2">
    <property type="entry name" value="ABC TRANSPORTER DOMAIN-CONTAINING PROTEIN"/>
    <property type="match status" value="1"/>
</dbReference>
<evidence type="ECO:0000256" key="4">
    <source>
        <dbReference type="ARBA" id="ARBA00022737"/>
    </source>
</evidence>
<feature type="transmembrane region" description="Helical" evidence="8">
    <location>
        <begin position="244"/>
        <end position="263"/>
    </location>
</feature>
<evidence type="ECO:0000256" key="8">
    <source>
        <dbReference type="SAM" id="Phobius"/>
    </source>
</evidence>
<feature type="transmembrane region" description="Helical" evidence="8">
    <location>
        <begin position="20"/>
        <end position="44"/>
    </location>
</feature>
<evidence type="ECO:0000256" key="5">
    <source>
        <dbReference type="ARBA" id="ARBA00022989"/>
    </source>
</evidence>
<keyword evidence="3 8" id="KW-0812">Transmembrane</keyword>
<keyword evidence="7" id="KW-0325">Glycoprotein</keyword>
<evidence type="ECO:0000259" key="9">
    <source>
        <dbReference type="PROSITE" id="PS50929"/>
    </source>
</evidence>
<feature type="transmembrane region" description="Helical" evidence="8">
    <location>
        <begin position="145"/>
        <end position="164"/>
    </location>
</feature>
<evidence type="ECO:0000256" key="2">
    <source>
        <dbReference type="ARBA" id="ARBA00022448"/>
    </source>
</evidence>
<organism evidence="11 12">
    <name type="scientific">Ilex paraguariensis</name>
    <name type="common">yerba mate</name>
    <dbReference type="NCBI Taxonomy" id="185542"/>
    <lineage>
        <taxon>Eukaryota</taxon>
        <taxon>Viridiplantae</taxon>
        <taxon>Streptophyta</taxon>
        <taxon>Embryophyta</taxon>
        <taxon>Tracheophyta</taxon>
        <taxon>Spermatophyta</taxon>
        <taxon>Magnoliopsida</taxon>
        <taxon>eudicotyledons</taxon>
        <taxon>Gunneridae</taxon>
        <taxon>Pentapetalae</taxon>
        <taxon>asterids</taxon>
        <taxon>campanulids</taxon>
        <taxon>Aquifoliales</taxon>
        <taxon>Aquifoliaceae</taxon>
        <taxon>Ilex</taxon>
    </lineage>
</organism>
<dbReference type="SUPFAM" id="SSF90123">
    <property type="entry name" value="ABC transporter transmembrane region"/>
    <property type="match status" value="1"/>
</dbReference>
<dbReference type="CDD" id="cd18577">
    <property type="entry name" value="ABC_6TM_Pgp_ABCB1_D1_like"/>
    <property type="match status" value="1"/>
</dbReference>
<keyword evidence="5 8" id="KW-1133">Transmembrane helix</keyword>
<dbReference type="PANTHER" id="PTHR45136">
    <property type="entry name" value="ABC TRANSPORTER DOMAIN-CONTAINING PROTEIN"/>
    <property type="match status" value="1"/>
</dbReference>
<evidence type="ECO:0000256" key="3">
    <source>
        <dbReference type="ARBA" id="ARBA00022692"/>
    </source>
</evidence>
<dbReference type="Gene3D" id="1.20.1560.10">
    <property type="entry name" value="ABC transporter type 1, transmembrane domain"/>
    <property type="match status" value="1"/>
</dbReference>
<evidence type="ECO:0000313" key="12">
    <source>
        <dbReference type="Proteomes" id="UP001642360"/>
    </source>
</evidence>
<comment type="caution">
    <text evidence="11">The sequence shown here is derived from an EMBL/GenBank/DDBJ whole genome shotgun (WGS) entry which is preliminary data.</text>
</comment>
<dbReference type="Pfam" id="PF00664">
    <property type="entry name" value="ABC_membrane"/>
    <property type="match status" value="1"/>
</dbReference>
<keyword evidence="2" id="KW-0813">Transport</keyword>
<dbReference type="AlphaFoldDB" id="A0ABC8UWZ7"/>
<dbReference type="InterPro" id="IPR036640">
    <property type="entry name" value="ABC1_TM_sf"/>
</dbReference>
<dbReference type="PROSITE" id="PS50929">
    <property type="entry name" value="ABC_TM1F"/>
    <property type="match status" value="1"/>
</dbReference>
<keyword evidence="6 8" id="KW-0472">Membrane</keyword>
<reference evidence="11 12" key="1">
    <citation type="submission" date="2024-02" db="EMBL/GenBank/DDBJ databases">
        <authorList>
            <person name="Vignale AGUSTIN F."/>
            <person name="Sosa J E."/>
            <person name="Modenutti C."/>
        </authorList>
    </citation>
    <scope>NUCLEOTIDE SEQUENCE [LARGE SCALE GENOMIC DNA]</scope>
</reference>
<accession>A0ABC8UWZ7</accession>
<keyword evidence="4" id="KW-0677">Repeat</keyword>
<evidence type="ECO:0000256" key="1">
    <source>
        <dbReference type="ARBA" id="ARBA00007577"/>
    </source>
</evidence>
<evidence type="ECO:0000256" key="6">
    <source>
        <dbReference type="ARBA" id="ARBA00023136"/>
    </source>
</evidence>
<evidence type="ECO:0000313" key="10">
    <source>
        <dbReference type="EMBL" id="CAK9176016.1"/>
    </source>
</evidence>
<keyword evidence="12" id="KW-1185">Reference proteome</keyword>
<dbReference type="Proteomes" id="UP001642360">
    <property type="component" value="Unassembled WGS sequence"/>
</dbReference>
<sequence length="294" mass="31645">MGDKSGIFRCADGIDKLLMLFGTLGSIGDGIMSPLTMLVLSGAINDYGGADLSISNHVVDKFSLRLLYVAIGVGVSAFIEGICWTRTAERQTSRMRMEYLKSVLRQEVGFFDNQAASSTTFRVVSTISSDAHLIQDVIAEKIPNCLANLSSIIFGLLVAFLLSWRLAFASLPFALGYLIPGVLFGKVLKNLGMKMKDAYAVAGGIAEQAISSIRTVYSYVGDIQTLDRFTNELQKSMDLGIKQGFTKGLLIGSMGMAFAAWAFQSWVGSILVTEKGENGARVFVSSICIILGGL</sequence>
<dbReference type="EMBL" id="CAUOFW020006725">
    <property type="protein sequence ID" value="CAK9176016.1"/>
    <property type="molecule type" value="Genomic_DNA"/>
</dbReference>
<dbReference type="EMBL" id="CAUOFW020009237">
    <property type="protein sequence ID" value="CAK9185212.1"/>
    <property type="molecule type" value="Genomic_DNA"/>
</dbReference>
<gene>
    <name evidence="10" type="ORF">ILEXP_LOCUS45851</name>
    <name evidence="11" type="ORF">ILEXP_LOCUS55595</name>
</gene>